<dbReference type="RefSeq" id="WP_328962282.1">
    <property type="nucleotide sequence ID" value="NZ_CP108090.1"/>
</dbReference>
<name>A0ABZ1TBN7_STRVG</name>
<dbReference type="EMBL" id="CP108090">
    <property type="protein sequence ID" value="WUQ13265.1"/>
    <property type="molecule type" value="Genomic_DNA"/>
</dbReference>
<protein>
    <submittedName>
        <fullName evidence="3">Uncharacterized protein</fullName>
    </submittedName>
</protein>
<sequence>MLSTRMGKAVAIVVLGTAALMAPAVAQADTTEAPQGAAAPTTQADAQKTDMGWQ</sequence>
<proteinExistence type="predicted"/>
<organism evidence="3 4">
    <name type="scientific">Streptomyces virginiae</name>
    <name type="common">Streptomyces cinnamonensis</name>
    <dbReference type="NCBI Taxonomy" id="1961"/>
    <lineage>
        <taxon>Bacteria</taxon>
        <taxon>Bacillati</taxon>
        <taxon>Actinomycetota</taxon>
        <taxon>Actinomycetes</taxon>
        <taxon>Kitasatosporales</taxon>
        <taxon>Streptomycetaceae</taxon>
        <taxon>Streptomyces</taxon>
    </lineage>
</organism>
<feature type="region of interest" description="Disordered" evidence="1">
    <location>
        <begin position="27"/>
        <end position="54"/>
    </location>
</feature>
<reference evidence="3" key="1">
    <citation type="submission" date="2022-10" db="EMBL/GenBank/DDBJ databases">
        <title>The complete genomes of actinobacterial strains from the NBC collection.</title>
        <authorList>
            <person name="Joergensen T.S."/>
            <person name="Alvarez Arevalo M."/>
            <person name="Sterndorff E.B."/>
            <person name="Faurdal D."/>
            <person name="Vuksanovic O."/>
            <person name="Mourched A.-S."/>
            <person name="Charusanti P."/>
            <person name="Shaw S."/>
            <person name="Blin K."/>
            <person name="Weber T."/>
        </authorList>
    </citation>
    <scope>NUCLEOTIDE SEQUENCE</scope>
    <source>
        <strain evidence="3">NBC_00248</strain>
    </source>
</reference>
<evidence type="ECO:0000313" key="3">
    <source>
        <dbReference type="EMBL" id="WUQ13265.1"/>
    </source>
</evidence>
<evidence type="ECO:0000256" key="1">
    <source>
        <dbReference type="SAM" id="MobiDB-lite"/>
    </source>
</evidence>
<feature type="compositionally biased region" description="Low complexity" evidence="1">
    <location>
        <begin position="30"/>
        <end position="46"/>
    </location>
</feature>
<feature type="signal peptide" evidence="2">
    <location>
        <begin position="1"/>
        <end position="28"/>
    </location>
</feature>
<evidence type="ECO:0000256" key="2">
    <source>
        <dbReference type="SAM" id="SignalP"/>
    </source>
</evidence>
<keyword evidence="2" id="KW-0732">Signal</keyword>
<feature type="chain" id="PRO_5046409735" evidence="2">
    <location>
        <begin position="29"/>
        <end position="54"/>
    </location>
</feature>
<keyword evidence="4" id="KW-1185">Reference proteome</keyword>
<gene>
    <name evidence="3" type="ORF">OG517_18505</name>
</gene>
<dbReference type="Proteomes" id="UP001432039">
    <property type="component" value="Chromosome"/>
</dbReference>
<evidence type="ECO:0000313" key="4">
    <source>
        <dbReference type="Proteomes" id="UP001432039"/>
    </source>
</evidence>
<accession>A0ABZ1TBN7</accession>